<name>A0A1I1WZ82_9RHOB</name>
<keyword evidence="2" id="KW-1185">Reference proteome</keyword>
<accession>A0A1I1WZ82</accession>
<dbReference type="EMBL" id="FOMS01000005">
    <property type="protein sequence ID" value="SFD98763.1"/>
    <property type="molecule type" value="Genomic_DNA"/>
</dbReference>
<evidence type="ECO:0008006" key="3">
    <source>
        <dbReference type="Google" id="ProtNLM"/>
    </source>
</evidence>
<sequence>MSSFPSLPARLIAGARTLRRRLGGDRGPRSHVLHDPHATGTDAEFVFKRVSLVVNPKLLEETLGSETLICCGAARGMTSVAAYTLFEQGYFLGERLQHLNFEDVDMREAMPPRQYMWGPLSGRPDFARLVAERNATYERWGFKIPHAVDHVEELVQLLRNPVVMLCVRNPVGTGKSMVRRSETDTGGIEQITHAALRWVPALQFLIRQKNVPSIICDMDIVRRRPMAFVRDLSETLGLEGDHEAIAKTLSNAGYKKTEPKRGMTFVDNS</sequence>
<evidence type="ECO:0000313" key="1">
    <source>
        <dbReference type="EMBL" id="SFD98763.1"/>
    </source>
</evidence>
<dbReference type="InterPro" id="IPR027417">
    <property type="entry name" value="P-loop_NTPase"/>
</dbReference>
<proteinExistence type="predicted"/>
<dbReference type="Proteomes" id="UP000325289">
    <property type="component" value="Unassembled WGS sequence"/>
</dbReference>
<reference evidence="1 2" key="1">
    <citation type="submission" date="2016-10" db="EMBL/GenBank/DDBJ databases">
        <authorList>
            <person name="Varghese N."/>
            <person name="Submissions S."/>
        </authorList>
    </citation>
    <scope>NUCLEOTIDE SEQUENCE [LARGE SCALE GENOMIC DNA]</scope>
    <source>
        <strain evidence="2">YIM D21,KCTC 23444,ACCC 10710</strain>
    </source>
</reference>
<organism evidence="1 2">
    <name type="scientific">Roseivivax sediminis</name>
    <dbReference type="NCBI Taxonomy" id="936889"/>
    <lineage>
        <taxon>Bacteria</taxon>
        <taxon>Pseudomonadati</taxon>
        <taxon>Pseudomonadota</taxon>
        <taxon>Alphaproteobacteria</taxon>
        <taxon>Rhodobacterales</taxon>
        <taxon>Roseobacteraceae</taxon>
        <taxon>Roseivivax</taxon>
    </lineage>
</organism>
<protein>
    <recommendedName>
        <fullName evidence="3">Sulfotransferase family protein</fullName>
    </recommendedName>
</protein>
<dbReference type="RefSeq" id="WP_149755647.1">
    <property type="nucleotide sequence ID" value="NZ_FOMS01000005.1"/>
</dbReference>
<dbReference type="AlphaFoldDB" id="A0A1I1WZ82"/>
<evidence type="ECO:0000313" key="2">
    <source>
        <dbReference type="Proteomes" id="UP000325289"/>
    </source>
</evidence>
<dbReference type="Gene3D" id="3.40.50.300">
    <property type="entry name" value="P-loop containing nucleotide triphosphate hydrolases"/>
    <property type="match status" value="1"/>
</dbReference>
<gene>
    <name evidence="1" type="ORF">SAMN04515678_105106</name>
</gene>
<dbReference type="OrthoDB" id="8100534at2"/>
<dbReference type="SUPFAM" id="SSF52540">
    <property type="entry name" value="P-loop containing nucleoside triphosphate hydrolases"/>
    <property type="match status" value="1"/>
</dbReference>